<dbReference type="GO" id="GO:0006616">
    <property type="term" value="P:SRP-dependent cotranslational protein targeting to membrane, translocation"/>
    <property type="evidence" value="ECO:0007669"/>
    <property type="project" value="TreeGrafter"/>
</dbReference>
<dbReference type="GO" id="GO:0005525">
    <property type="term" value="F:GTP binding"/>
    <property type="evidence" value="ECO:0007669"/>
    <property type="project" value="UniProtKB-KW"/>
</dbReference>
<dbReference type="GO" id="GO:0005829">
    <property type="term" value="C:cytosol"/>
    <property type="evidence" value="ECO:0007669"/>
    <property type="project" value="TreeGrafter"/>
</dbReference>
<dbReference type="SMART" id="SM00382">
    <property type="entry name" value="AAA"/>
    <property type="match status" value="1"/>
</dbReference>
<dbReference type="GO" id="GO:0008312">
    <property type="term" value="F:7S RNA binding"/>
    <property type="evidence" value="ECO:0007669"/>
    <property type="project" value="InterPro"/>
</dbReference>
<dbReference type="SUPFAM" id="SSF47473">
    <property type="entry name" value="EF-hand"/>
    <property type="match status" value="1"/>
</dbReference>
<dbReference type="GO" id="GO:0030942">
    <property type="term" value="F:endoplasmic reticulum signal peptide binding"/>
    <property type="evidence" value="ECO:0007669"/>
    <property type="project" value="TreeGrafter"/>
</dbReference>
<dbReference type="GO" id="GO:0016020">
    <property type="term" value="C:membrane"/>
    <property type="evidence" value="ECO:0007669"/>
    <property type="project" value="UniProtKB-SubCell"/>
</dbReference>
<dbReference type="Pfam" id="PF02881">
    <property type="entry name" value="SRP54_N"/>
    <property type="match status" value="1"/>
</dbReference>
<dbReference type="PROSITE" id="PS51366">
    <property type="entry name" value="MI"/>
    <property type="match status" value="3"/>
</dbReference>
<dbReference type="SUPFAM" id="SSF47446">
    <property type="entry name" value="Signal peptide-binding domain"/>
    <property type="match status" value="1"/>
</dbReference>
<dbReference type="InterPro" id="IPR018247">
    <property type="entry name" value="EF_Hand_1_Ca_BS"/>
</dbReference>
<dbReference type="Gene3D" id="1.10.260.30">
    <property type="entry name" value="Signal recognition particle, SRP54 subunit, M-domain"/>
    <property type="match status" value="1"/>
</dbReference>
<dbReference type="PROSITE" id="PS50222">
    <property type="entry name" value="EF_HAND_2"/>
    <property type="match status" value="2"/>
</dbReference>
<feature type="domain" description="MI" evidence="21">
    <location>
        <begin position="1726"/>
        <end position="1850"/>
    </location>
</feature>
<dbReference type="SUPFAM" id="SSF48371">
    <property type="entry name" value="ARM repeat"/>
    <property type="match status" value="3"/>
</dbReference>
<evidence type="ECO:0000256" key="11">
    <source>
        <dbReference type="ARBA" id="ARBA00022884"/>
    </source>
</evidence>
<evidence type="ECO:0000256" key="7">
    <source>
        <dbReference type="ARBA" id="ARBA00022741"/>
    </source>
</evidence>
<evidence type="ECO:0000256" key="12">
    <source>
        <dbReference type="ARBA" id="ARBA00022989"/>
    </source>
</evidence>
<keyword evidence="5" id="KW-0963">Cytoplasm</keyword>
<dbReference type="Gene3D" id="1.25.40.180">
    <property type="match status" value="3"/>
</dbReference>
<keyword evidence="14" id="KW-0733">Signal recognition particle</keyword>
<dbReference type="FunFam" id="3.40.50.300:FF:000022">
    <property type="entry name" value="Signal recognition particle 54 kDa subunit"/>
    <property type="match status" value="1"/>
</dbReference>
<dbReference type="OrthoDB" id="10250817at2759"/>
<proteinExistence type="inferred from homology"/>
<comment type="subcellular location">
    <subcellularLocation>
        <location evidence="3">Cytoplasm</location>
    </subcellularLocation>
    <subcellularLocation>
        <location evidence="2">Endoplasmic reticulum</location>
    </subcellularLocation>
    <subcellularLocation>
        <location evidence="1">Membrane</location>
        <topology evidence="1">Multi-pass membrane protein</topology>
    </subcellularLocation>
</comment>
<comment type="catalytic activity">
    <reaction evidence="18">
        <text>GTP + H2O = GDP + phosphate + H(+)</text>
        <dbReference type="Rhea" id="RHEA:19669"/>
        <dbReference type="ChEBI" id="CHEBI:15377"/>
        <dbReference type="ChEBI" id="CHEBI:15378"/>
        <dbReference type="ChEBI" id="CHEBI:37565"/>
        <dbReference type="ChEBI" id="CHEBI:43474"/>
        <dbReference type="ChEBI" id="CHEBI:58189"/>
        <dbReference type="EC" id="3.6.5.4"/>
    </reaction>
    <physiologicalReaction direction="left-to-right" evidence="18">
        <dbReference type="Rhea" id="RHEA:19670"/>
    </physiologicalReaction>
</comment>
<dbReference type="PROSITE" id="PS00300">
    <property type="entry name" value="SRP54"/>
    <property type="match status" value="1"/>
</dbReference>
<feature type="transmembrane region" description="Helical" evidence="19">
    <location>
        <begin position="52"/>
        <end position="74"/>
    </location>
</feature>
<keyword evidence="6 19" id="KW-0812">Transmembrane</keyword>
<keyword evidence="8" id="KW-0378">Hydrolase</keyword>
<dbReference type="Gene3D" id="1.10.238.10">
    <property type="entry name" value="EF-hand"/>
    <property type="match status" value="1"/>
</dbReference>
<dbReference type="CDD" id="cd17875">
    <property type="entry name" value="SRP54_G"/>
    <property type="match status" value="1"/>
</dbReference>
<dbReference type="InterPro" id="IPR005821">
    <property type="entry name" value="Ion_trans_dom"/>
</dbReference>
<dbReference type="InterPro" id="IPR002048">
    <property type="entry name" value="EF_hand_dom"/>
</dbReference>
<dbReference type="InterPro" id="IPR022941">
    <property type="entry name" value="SRP54"/>
</dbReference>
<feature type="domain" description="EF-hand" evidence="20">
    <location>
        <begin position="365"/>
        <end position="400"/>
    </location>
</feature>
<dbReference type="InterPro" id="IPR027417">
    <property type="entry name" value="P-loop_NTPase"/>
</dbReference>
<evidence type="ECO:0000256" key="4">
    <source>
        <dbReference type="ARBA" id="ARBA00005450"/>
    </source>
</evidence>
<keyword evidence="16" id="KW-0687">Ribonucleoprotein</keyword>
<dbReference type="InterPro" id="IPR011992">
    <property type="entry name" value="EF-hand-dom_pair"/>
</dbReference>
<dbReference type="Pfam" id="PF00520">
    <property type="entry name" value="Ion_trans"/>
    <property type="match status" value="1"/>
</dbReference>
<evidence type="ECO:0000256" key="18">
    <source>
        <dbReference type="ARBA" id="ARBA00048157"/>
    </source>
</evidence>
<dbReference type="Pfam" id="PF00448">
    <property type="entry name" value="SRP54"/>
    <property type="match status" value="1"/>
</dbReference>
<dbReference type="InterPro" id="IPR036225">
    <property type="entry name" value="SRP/SRP_N"/>
</dbReference>
<dbReference type="SMART" id="SM00963">
    <property type="entry name" value="SRP54_N"/>
    <property type="match status" value="1"/>
</dbReference>
<dbReference type="SMART" id="SM00054">
    <property type="entry name" value="EFh"/>
    <property type="match status" value="2"/>
</dbReference>
<feature type="domain" description="EF-hand" evidence="20">
    <location>
        <begin position="322"/>
        <end position="357"/>
    </location>
</feature>
<keyword evidence="23" id="KW-1185">Reference proteome</keyword>
<evidence type="ECO:0000313" key="23">
    <source>
        <dbReference type="Proteomes" id="UP000649617"/>
    </source>
</evidence>
<evidence type="ECO:0000256" key="19">
    <source>
        <dbReference type="SAM" id="Phobius"/>
    </source>
</evidence>
<dbReference type="InterPro" id="IPR004125">
    <property type="entry name" value="Signal_recog_particle_SRP54_M"/>
</dbReference>
<dbReference type="SMART" id="SM00962">
    <property type="entry name" value="SRP54"/>
    <property type="match status" value="1"/>
</dbReference>
<evidence type="ECO:0000256" key="6">
    <source>
        <dbReference type="ARBA" id="ARBA00022692"/>
    </source>
</evidence>
<evidence type="ECO:0000256" key="15">
    <source>
        <dbReference type="ARBA" id="ARBA00023136"/>
    </source>
</evidence>
<evidence type="ECO:0000256" key="16">
    <source>
        <dbReference type="ARBA" id="ARBA00023274"/>
    </source>
</evidence>
<protein>
    <recommendedName>
        <fullName evidence="17">signal-recognition-particle GTPase</fullName>
        <ecNumber evidence="17">3.6.5.4</ecNumber>
    </recommendedName>
</protein>
<dbReference type="InterPro" id="IPR006325">
    <property type="entry name" value="SRP54_euk"/>
</dbReference>
<keyword evidence="12 19" id="KW-1133">Transmembrane helix</keyword>
<keyword evidence="15 19" id="KW-0472">Membrane</keyword>
<evidence type="ECO:0000259" key="21">
    <source>
        <dbReference type="PROSITE" id="PS51366"/>
    </source>
</evidence>
<evidence type="ECO:0000256" key="5">
    <source>
        <dbReference type="ARBA" id="ARBA00022490"/>
    </source>
</evidence>
<dbReference type="Gene3D" id="1.10.287.70">
    <property type="match status" value="1"/>
</dbReference>
<feature type="transmembrane region" description="Helical" evidence="19">
    <location>
        <begin position="94"/>
        <end position="114"/>
    </location>
</feature>
<dbReference type="EC" id="3.6.5.4" evidence="17"/>
<comment type="similarity">
    <text evidence="4">Belongs to the GTP-binding SRP family. SRP54 subfamily.</text>
</comment>
<dbReference type="Pfam" id="PF02978">
    <property type="entry name" value="SRP_SPB"/>
    <property type="match status" value="1"/>
</dbReference>
<dbReference type="Gene3D" id="1.20.120.350">
    <property type="entry name" value="Voltage-gated potassium channels. Chain C"/>
    <property type="match status" value="1"/>
</dbReference>
<dbReference type="NCBIfam" id="TIGR01425">
    <property type="entry name" value="SRP54_euk"/>
    <property type="match status" value="1"/>
</dbReference>
<dbReference type="InterPro" id="IPR003593">
    <property type="entry name" value="AAA+_ATPase"/>
</dbReference>
<keyword evidence="10" id="KW-0106">Calcium</keyword>
<dbReference type="InterPro" id="IPR003891">
    <property type="entry name" value="Initiation_fac_eIF4g_MI"/>
</dbReference>
<feature type="transmembrane region" description="Helical" evidence="19">
    <location>
        <begin position="235"/>
        <end position="254"/>
    </location>
</feature>
<dbReference type="CDD" id="cd00051">
    <property type="entry name" value="EFh"/>
    <property type="match status" value="1"/>
</dbReference>
<gene>
    <name evidence="22" type="primary">SRP54</name>
    <name evidence="22" type="ORF">SPIL2461_LOCUS1212</name>
</gene>
<dbReference type="InterPro" id="IPR036891">
    <property type="entry name" value="Signal_recog_part_SRP54_M_sf"/>
</dbReference>
<dbReference type="SUPFAM" id="SSF52540">
    <property type="entry name" value="P-loop containing nucleoside triphosphate hydrolases"/>
    <property type="match status" value="1"/>
</dbReference>
<dbReference type="InterPro" id="IPR013822">
    <property type="entry name" value="Signal_recog_particl_SRP54_hlx"/>
</dbReference>
<evidence type="ECO:0000256" key="2">
    <source>
        <dbReference type="ARBA" id="ARBA00004240"/>
    </source>
</evidence>
<dbReference type="GO" id="GO:0005783">
    <property type="term" value="C:endoplasmic reticulum"/>
    <property type="evidence" value="ECO:0007669"/>
    <property type="project" value="UniProtKB-SubCell"/>
</dbReference>
<name>A0A812IT09_SYMPI</name>
<reference evidence="22" key="1">
    <citation type="submission" date="2021-02" db="EMBL/GenBank/DDBJ databases">
        <authorList>
            <person name="Dougan E. K."/>
            <person name="Rhodes N."/>
            <person name="Thang M."/>
            <person name="Chan C."/>
        </authorList>
    </citation>
    <scope>NUCLEOTIDE SEQUENCE</scope>
</reference>
<dbReference type="SUPFAM" id="SSF81324">
    <property type="entry name" value="Voltage-gated potassium channels"/>
    <property type="match status" value="1"/>
</dbReference>
<dbReference type="Gene3D" id="3.40.50.300">
    <property type="entry name" value="P-loop containing nucleotide triphosphate hydrolases"/>
    <property type="match status" value="1"/>
</dbReference>
<dbReference type="InterPro" id="IPR042101">
    <property type="entry name" value="SRP54_N_sf"/>
</dbReference>
<dbReference type="GO" id="GO:0005216">
    <property type="term" value="F:monoatomic ion channel activity"/>
    <property type="evidence" value="ECO:0007669"/>
    <property type="project" value="InterPro"/>
</dbReference>
<dbReference type="InterPro" id="IPR016024">
    <property type="entry name" value="ARM-type_fold"/>
</dbReference>
<feature type="transmembrane region" description="Helical" evidence="19">
    <location>
        <begin position="266"/>
        <end position="290"/>
    </location>
</feature>
<dbReference type="Pfam" id="PF02847">
    <property type="entry name" value="MA3"/>
    <property type="match status" value="2"/>
</dbReference>
<dbReference type="PANTHER" id="PTHR11564:SF5">
    <property type="entry name" value="SIGNAL RECOGNITION PARTICLE SUBUNIT SRP54"/>
    <property type="match status" value="1"/>
</dbReference>
<accession>A0A812IT09</accession>
<dbReference type="PROSITE" id="PS00018">
    <property type="entry name" value="EF_HAND_1"/>
    <property type="match status" value="2"/>
</dbReference>
<evidence type="ECO:0000256" key="3">
    <source>
        <dbReference type="ARBA" id="ARBA00004496"/>
    </source>
</evidence>
<evidence type="ECO:0000256" key="13">
    <source>
        <dbReference type="ARBA" id="ARBA00023134"/>
    </source>
</evidence>
<dbReference type="InterPro" id="IPR000897">
    <property type="entry name" value="SRP54_GTPase_dom"/>
</dbReference>
<dbReference type="HAMAP" id="MF_00306">
    <property type="entry name" value="SRP54"/>
    <property type="match status" value="1"/>
</dbReference>
<dbReference type="SUPFAM" id="SSF47364">
    <property type="entry name" value="Domain of the SRP/SRP receptor G-proteins"/>
    <property type="match status" value="1"/>
</dbReference>
<dbReference type="Gene3D" id="1.20.120.140">
    <property type="entry name" value="Signal recognition particle SRP54, nucleotide-binding domain"/>
    <property type="match status" value="1"/>
</dbReference>
<dbReference type="GO" id="GO:0005786">
    <property type="term" value="C:signal recognition particle, endoplasmic reticulum targeting"/>
    <property type="evidence" value="ECO:0007669"/>
    <property type="project" value="UniProtKB-KW"/>
</dbReference>
<evidence type="ECO:0000259" key="20">
    <source>
        <dbReference type="PROSITE" id="PS50222"/>
    </source>
</evidence>
<evidence type="ECO:0000256" key="1">
    <source>
        <dbReference type="ARBA" id="ARBA00004141"/>
    </source>
</evidence>
<evidence type="ECO:0000256" key="8">
    <source>
        <dbReference type="ARBA" id="ARBA00022801"/>
    </source>
</evidence>
<dbReference type="GO" id="GO:0003924">
    <property type="term" value="F:GTPase activity"/>
    <property type="evidence" value="ECO:0007669"/>
    <property type="project" value="InterPro"/>
</dbReference>
<evidence type="ECO:0000256" key="17">
    <source>
        <dbReference type="ARBA" id="ARBA00035672"/>
    </source>
</evidence>
<dbReference type="EMBL" id="CAJNIZ010001159">
    <property type="protein sequence ID" value="CAE7184107.1"/>
    <property type="molecule type" value="Genomic_DNA"/>
</dbReference>
<feature type="domain" description="MI" evidence="21">
    <location>
        <begin position="1416"/>
        <end position="1540"/>
    </location>
</feature>
<evidence type="ECO:0000256" key="9">
    <source>
        <dbReference type="ARBA" id="ARBA00022824"/>
    </source>
</evidence>
<dbReference type="PANTHER" id="PTHR11564">
    <property type="entry name" value="SIGNAL RECOGNITION PARTICLE 54K PROTEIN SRP54"/>
    <property type="match status" value="1"/>
</dbReference>
<keyword evidence="13" id="KW-0342">GTP-binding</keyword>
<sequence>MCATQMYKDAPALRAAVAAEQSNPWKDKRSIILRNATGTRDLAVNNMLGRMLAPVVLTWQFECFYAVLIISHAILLGAQIEWEAANLGAAPPPVMVSTHLAFTFLFIVEIALRISTIGARRFFTSGAYAWNIFDLLMVSLSIVELLVDLILQEHFASGTFRILRILRLARSARGLRIIRLIRFIRPLRILVFSIGITLKSLIWSVILLVLIIYLFSILFSDAYLTMASEDADIAALQNFFGSLQVSMLTLFAAISGGLEWRHAMSALGLVGWVWTSLFVLYIAFCCFAVLNVMTGVFCHSAITGAEQDHEFMVQSMVGEQERIRAVFGELFHMMDHDGSGMITIKEFERGFKVESTKAWFEALGIKAEDAWTIFRSLDRDGDHRIGVGEFVEGCIHIRGPAREVDLMRQSQMTQKQLQAVQGTILDSLVLLKDVAAQLIAFILDAPRASVILGQPRIVQRNDKASSDGAVPNAKLVDAKPRNTARFGRFPREIPTKGVPGYMGFRPGGADGAFGVGTPFGDAWFAQAAFDLVQLIHELPLQSDQKTLLLQSGETGPLWAGPQSCIGAGPSKEEHINQACAISPPPCLDLLLDTACFLGLGGTASLVAGRGAADALVPAHASDEALETTISRLTLKKGPADFGPGVRLVRAALEVPGLVAPGVGQCQDYHVGAKGKSNFRNVLKLETFYGNAAGLESGAGRRGAGRTRKAKLRKGLTSCLVPGELIMLRVAWQGQILEVTKAEFTQESLCWEGIRSTQVFKAYRLSGPKETPADSTVVSDLAFSAPWPSYSVCAKVLHLAAMVLGELGQRITASFRRLNQAPIIDDDLLDEVLKEIAAALLHADVNVRYVSELRSNVKKRVLLESDASGVNKRKLIQKAVVEELVRLVSTDKKPYKLEKGKVNIIMFVGLQGSGKTTTCTKYAHHYNRKGWKTALVCADTFRAGAFDQLKQNASKVRIPFYGDYNETDPVRIAEEGVELFKKEKYDLIIVDTSGRHKQEQALFDEMKQVAEVVQPNDTIFIMDSHIGQACYDQARAFREVVDIGSVIITKLDGHAKGGGALSAVSATNSPIIFLGTGEHFDEFQPFDAQSFVSRLLGMGDLKGLFQTITEAMPLDKQPELLNKISKGRFSLRDLYEQFQNLQKMGPMSQIMQMIPGMSNLMPAGAEKEGVKRIKRFMVIMDSMTDAELDCEVQLNDSRKLRIARGAGSSIIEVNLLVEEYKRMEKMVGKMGKSGLFGKGGDLTQLTRNPGQVMQKMQSAMDPRMLQQMGGAQNMMKMMKEFGKMENMGGMMEGLGGIDPSQVANMQKMMGKMKGRAFEDTFGREVMARAGYGSSAFAAVSDKDVDDHCANCKSDSPELRPARRSVVGILEATKLIACVSVKPPRSVRECLTAAYRSLAVSWKVFNGPLEFEAPWLDRFQDKAKSVLNEYFVSLAVEDTVASAAELLAACPSEADELGVVAMKAALDRGKDAPSDIVRLFEGLSRSASLDRAALVRSFEKIFCRLEDIKIDAPMAEKGILEILQGCVATGCVDKKLLTKLPETLLRGGLAGDKVPVSPEFHEMLEKTVQDLKAFKHAAGRCIEEYFVTMNAEEVGTILSELSMSPYHHEFVKKAITMSFSQTSEAAGREAVLQLLSWLCTNGVLTKDDIQWGTTRLLSQVDDLSLDYPRCIEMLTEVIIRLLVDELVSVPFLRRCRLLRLGDTAGLKVLDAVQRKTPEYSKKHLSTAAFKREIQTMILEYFNSGDTAEFGRCIREITPLSPAQSAELVRKIMVFAMERSGSECEMALTLLIYISRNEELSAKDIENGFDDMYRNMPDILLDVPDAEEMARSFVVEAMKNKVLRETWPDPEEPDE</sequence>
<dbReference type="Proteomes" id="UP000649617">
    <property type="component" value="Unassembled WGS sequence"/>
</dbReference>
<evidence type="ECO:0000256" key="14">
    <source>
        <dbReference type="ARBA" id="ARBA00023135"/>
    </source>
</evidence>
<dbReference type="InterPro" id="IPR027359">
    <property type="entry name" value="Volt_channel_dom_sf"/>
</dbReference>
<comment type="caution">
    <text evidence="22">The sequence shown here is derived from an EMBL/GenBank/DDBJ whole genome shotgun (WGS) entry which is preliminary data.</text>
</comment>
<dbReference type="GO" id="GO:0005509">
    <property type="term" value="F:calcium ion binding"/>
    <property type="evidence" value="ECO:0007669"/>
    <property type="project" value="InterPro"/>
</dbReference>
<keyword evidence="7" id="KW-0547">Nucleotide-binding</keyword>
<feature type="transmembrane region" description="Helical" evidence="19">
    <location>
        <begin position="187"/>
        <end position="215"/>
    </location>
</feature>
<keyword evidence="9" id="KW-0256">Endoplasmic reticulum</keyword>
<evidence type="ECO:0000256" key="10">
    <source>
        <dbReference type="ARBA" id="ARBA00022837"/>
    </source>
</evidence>
<dbReference type="SMART" id="SM00544">
    <property type="entry name" value="MA3"/>
    <property type="match status" value="2"/>
</dbReference>
<evidence type="ECO:0000313" key="22">
    <source>
        <dbReference type="EMBL" id="CAE7184107.1"/>
    </source>
</evidence>
<organism evidence="22 23">
    <name type="scientific">Symbiodinium pilosum</name>
    <name type="common">Dinoflagellate</name>
    <dbReference type="NCBI Taxonomy" id="2952"/>
    <lineage>
        <taxon>Eukaryota</taxon>
        <taxon>Sar</taxon>
        <taxon>Alveolata</taxon>
        <taxon>Dinophyceae</taxon>
        <taxon>Suessiales</taxon>
        <taxon>Symbiodiniaceae</taxon>
        <taxon>Symbiodinium</taxon>
    </lineage>
</organism>
<feature type="domain" description="MI" evidence="21">
    <location>
        <begin position="1571"/>
        <end position="1695"/>
    </location>
</feature>
<keyword evidence="11" id="KW-0694">RNA-binding</keyword>